<evidence type="ECO:0000313" key="2">
    <source>
        <dbReference type="EMBL" id="KAG6469877.1"/>
    </source>
</evidence>
<reference evidence="2 3" key="1">
    <citation type="submission" date="2020-08" db="EMBL/GenBank/DDBJ databases">
        <title>Plant Genome Project.</title>
        <authorList>
            <person name="Zhang R.-G."/>
        </authorList>
    </citation>
    <scope>NUCLEOTIDE SEQUENCE [LARGE SCALE GENOMIC DNA]</scope>
    <source>
        <tissue evidence="2">Rhizome</tissue>
    </source>
</reference>
<dbReference type="AlphaFoldDB" id="A0A8J5EB38"/>
<organism evidence="2 3">
    <name type="scientific">Zingiber officinale</name>
    <name type="common">Ginger</name>
    <name type="synonym">Amomum zingiber</name>
    <dbReference type="NCBI Taxonomy" id="94328"/>
    <lineage>
        <taxon>Eukaryota</taxon>
        <taxon>Viridiplantae</taxon>
        <taxon>Streptophyta</taxon>
        <taxon>Embryophyta</taxon>
        <taxon>Tracheophyta</taxon>
        <taxon>Spermatophyta</taxon>
        <taxon>Magnoliopsida</taxon>
        <taxon>Liliopsida</taxon>
        <taxon>Zingiberales</taxon>
        <taxon>Zingiberaceae</taxon>
        <taxon>Zingiber</taxon>
    </lineage>
</organism>
<feature type="transmembrane region" description="Helical" evidence="1">
    <location>
        <begin position="177"/>
        <end position="195"/>
    </location>
</feature>
<gene>
    <name evidence="2" type="ORF">ZIOFF_070810</name>
</gene>
<evidence type="ECO:0000313" key="3">
    <source>
        <dbReference type="Proteomes" id="UP000734854"/>
    </source>
</evidence>
<accession>A0A8J5EB38</accession>
<dbReference type="EMBL" id="JACMSC010000021">
    <property type="protein sequence ID" value="KAG6469877.1"/>
    <property type="molecule type" value="Genomic_DNA"/>
</dbReference>
<keyword evidence="3" id="KW-1185">Reference proteome</keyword>
<name>A0A8J5EB38_ZINOF</name>
<protein>
    <submittedName>
        <fullName evidence="2">Uncharacterized protein</fullName>
    </submittedName>
</protein>
<keyword evidence="1" id="KW-1133">Transmembrane helix</keyword>
<sequence length="221" mass="24615">MITTKEEVIGEEQTSGVADNWGASGCELEEIARLVPIEVALLLKEDSLTLLVVKKSNTPDVDLRSWPERLEWWMLKQDEGMVEEWCCEIGVDKVIFLVCMHNNKHTFLYLARRGRNIGTVGNGQTERNNPSSNGDDGHHSYRQGGAQWALSLYLWGIAIAVTPSLITATFLPDHHGITFIAIPIDNIIIVAFLATSNIDSAPLSRLSCNHCHQNTNVYDQS</sequence>
<dbReference type="Proteomes" id="UP000734854">
    <property type="component" value="Unassembled WGS sequence"/>
</dbReference>
<proteinExistence type="predicted"/>
<comment type="caution">
    <text evidence="2">The sequence shown here is derived from an EMBL/GenBank/DDBJ whole genome shotgun (WGS) entry which is preliminary data.</text>
</comment>
<keyword evidence="1" id="KW-0812">Transmembrane</keyword>
<dbReference type="Gene3D" id="1.10.10.60">
    <property type="entry name" value="Homeodomain-like"/>
    <property type="match status" value="1"/>
</dbReference>
<feature type="transmembrane region" description="Helical" evidence="1">
    <location>
        <begin position="152"/>
        <end position="171"/>
    </location>
</feature>
<keyword evidence="1" id="KW-0472">Membrane</keyword>
<evidence type="ECO:0000256" key="1">
    <source>
        <dbReference type="SAM" id="Phobius"/>
    </source>
</evidence>